<reference evidence="1 2" key="1">
    <citation type="submission" date="2016-09" db="EMBL/GenBank/DDBJ databases">
        <authorList>
            <person name="Capua I."/>
            <person name="De Benedictis P."/>
            <person name="Joannis T."/>
            <person name="Lombin L.H."/>
            <person name="Cattoli G."/>
        </authorList>
    </citation>
    <scope>NUCLEOTIDE SEQUENCE [LARGE SCALE GENOMIC DNA]</scope>
    <source>
        <strain evidence="1 2">IMI 309357</strain>
    </source>
</reference>
<accession>A0A1G4AQN4</accession>
<evidence type="ECO:0000313" key="2">
    <source>
        <dbReference type="Proteomes" id="UP000176998"/>
    </source>
</evidence>
<dbReference type="EMBL" id="MJBS01000186">
    <property type="protein sequence ID" value="OHE91415.1"/>
    <property type="molecule type" value="Genomic_DNA"/>
</dbReference>
<organism evidence="1 2">
    <name type="scientific">Colletotrichum orchidophilum</name>
    <dbReference type="NCBI Taxonomy" id="1209926"/>
    <lineage>
        <taxon>Eukaryota</taxon>
        <taxon>Fungi</taxon>
        <taxon>Dikarya</taxon>
        <taxon>Ascomycota</taxon>
        <taxon>Pezizomycotina</taxon>
        <taxon>Sordariomycetes</taxon>
        <taxon>Hypocreomycetidae</taxon>
        <taxon>Glomerellales</taxon>
        <taxon>Glomerellaceae</taxon>
        <taxon>Colletotrichum</taxon>
    </lineage>
</organism>
<dbReference type="RefSeq" id="XP_022468588.1">
    <property type="nucleotide sequence ID" value="XM_022624897.1"/>
</dbReference>
<dbReference type="AlphaFoldDB" id="A0A1G4AQN4"/>
<evidence type="ECO:0000313" key="1">
    <source>
        <dbReference type="EMBL" id="OHE91415.1"/>
    </source>
</evidence>
<sequence length="76" mass="8250">MPIPTYSTIGHTCYGWDNDTKSKGIGTDNALIAHSTSVIFMVRGNGETTHMNGQLQEPMNVTDINATFANGRKHAL</sequence>
<gene>
    <name evidence="1" type="ORF">CORC01_13280</name>
</gene>
<protein>
    <submittedName>
        <fullName evidence="1">Uncharacterized protein</fullName>
    </submittedName>
</protein>
<proteinExistence type="predicted"/>
<comment type="caution">
    <text evidence="1">The sequence shown here is derived from an EMBL/GenBank/DDBJ whole genome shotgun (WGS) entry which is preliminary data.</text>
</comment>
<dbReference type="GeneID" id="34566407"/>
<dbReference type="Proteomes" id="UP000176998">
    <property type="component" value="Unassembled WGS sequence"/>
</dbReference>
<name>A0A1G4AQN4_9PEZI</name>
<keyword evidence="2" id="KW-1185">Reference proteome</keyword>